<evidence type="ECO:0000313" key="3">
    <source>
        <dbReference type="Proteomes" id="UP000005239"/>
    </source>
</evidence>
<dbReference type="InterPro" id="IPR013087">
    <property type="entry name" value="Znf_C2H2_type"/>
</dbReference>
<sequence length="1616" mass="183287">MSRNGRSNAFEMKDNFDTDKWGEREAGPSHASLLYDLDEARSDEEAEERENTWRKAETSFNPIQLDDNDQQETHILGINIIKPHRYFMGGQKNYEYACKMTAVLERYLCEISPEDRQVFFNIKRTLAVGSLSIQESRDILENLIRHRDWIDASESAMKYRKELLAMDPQQDALLGNKLRKMNRMILEEAGRSGLRPDESNRMDWSKKKTMEENEKTSRAQIAKEKRRMRREKAAEDFFVLWEEVKGKWINITKIEIIKLLQLNQNSRLSRLRLDEEAEDIFLRPKDAAERDAKAEKGFKKFQEHWGRPEGRERMMKAYMEEIGRFEEWKAKGCPMPQIRFSTTEIREEIEKMLTSDEPTEFEKILRRNIKKKGLFGEREKKKKNEDAVDENNPFGDLGGPANIDKIEYLSIEGFVAKVPPQQIRTEMHPTTSKETPQEIRRKEVVIPAEDDEATVPYVENPPAMDDGGDNDDRRMEETAFNDDHDYGMSSSPIDHITPHLISAPPTAPIPSSIPVDDQNEYYNESGLIIVEGEEESQPIHGVEERLEMRDPIQSSSSLPPPIVPSEEMDIDVTGPIEESSGTKSINETSEIAKKKEGPKDESLEHALALVDLSKGSTTVKDSSVIGGIGRRPSVDSSSGLTTSSDDTAKTGERKQIRRKKRKTTKQSISTDIQDKTKENDAIEGLMLLVGSSENESTHSSPGPSTSHTIPHPIPSHPTTATVSSLPPSVTVPASQPPIIPSTPSSLPPTAHPSKSNLPIKPKLSTIPPVNVPRASKIRALKASPSTAPSFVIVPPSQPVKKTQTIRKGKKPVIPSEKQEEAKERQLEEKSTSPTPSTPRIPSITDKSPVSKESPLEEEEVDVTGDVDVPLSIVPPESTEKQQSQSGHFPAEDAPISPIESPERQVLRSRGSSEESERKRKISEESSEGEPESKRTEKDSIATGGEHLSELTEDDEIRNDGMEMDEGVESIQPLNQTSPTMIPPMTPNISTHPTVKSTTTILDSIEDQPQPIPTEMIIDDVNSIILSESVVTDPDECMIVDVLPVNSTHQFCRSIDEEDQKEGVKESMGQVVGFITMGPVVLSVPSSPTGTAPTNEFEAPDLNDLNYHLPNRAASSIVNDDKDDKALVEARKEQDRLRVGISSEDGRELNYIPGNQGRIYPILAGNYKLLIYLLKSRYDDDLLPSQRHLRNFADIIQNKLVSKLREEDATEWSHQFYKVVRSDIIQKTLFYTLPNSFEKDLLLLKPSEQFDQWRNGRAFSAELLELAVKAESTPFKNLIEETLRLKDSFTIVRARTLYRKLITDLSSTFDDLKRGDEDENDEFKEIEIEATEKVKEIFIFSFYVISHSISINNRSRTALKPYELLRIMAYVLEGWTGWLERGGIFRLFVAVCDKREKEGRYIPLGRGKAIQMKNRIESRVSRICRQLRVIEDEGEERAVIYMFHQLKDKDILLASARDFKNNNKEGRHLMCEHNLGNAKTKATCLLKFKTEEEKQAHKNVAHLWRDRDNKAATKCSKCVRYFLMESSLTLHQLIAHHDYDDDEEEEEEERESDGGSSPRDQGNEGEQEEESDEKKIGKLSLKMKNQFKLAIAQWFPEEVQVKQEEESPSKKNTPMDE</sequence>
<feature type="compositionally biased region" description="Basic and acidic residues" evidence="1">
    <location>
        <begin position="900"/>
        <end position="923"/>
    </location>
</feature>
<accession>A0A8R1UH47</accession>
<feature type="compositionally biased region" description="Low complexity" evidence="1">
    <location>
        <begin position="501"/>
        <end position="514"/>
    </location>
</feature>
<dbReference type="PROSITE" id="PS50157">
    <property type="entry name" value="ZINC_FINGER_C2H2_2"/>
    <property type="match status" value="1"/>
</dbReference>
<protein>
    <submittedName>
        <fullName evidence="2">C2H2-type domain-containing protein</fullName>
    </submittedName>
</protein>
<feature type="region of interest" description="Disordered" evidence="1">
    <location>
        <begin position="421"/>
        <end position="518"/>
    </location>
</feature>
<accession>A0A2A6D085</accession>
<feature type="compositionally biased region" description="Acidic residues" evidence="1">
    <location>
        <begin position="1539"/>
        <end position="1550"/>
    </location>
</feature>
<evidence type="ECO:0000313" key="2">
    <source>
        <dbReference type="EnsemblMetazoa" id="PPA28698.1"/>
    </source>
</evidence>
<feature type="compositionally biased region" description="Basic and acidic residues" evidence="1">
    <location>
        <begin position="1598"/>
        <end position="1608"/>
    </location>
</feature>
<proteinExistence type="predicted"/>
<feature type="region of interest" description="Disordered" evidence="1">
    <location>
        <begin position="1"/>
        <end position="56"/>
    </location>
</feature>
<organism evidence="2 3">
    <name type="scientific">Pristionchus pacificus</name>
    <name type="common">Parasitic nematode worm</name>
    <dbReference type="NCBI Taxonomy" id="54126"/>
    <lineage>
        <taxon>Eukaryota</taxon>
        <taxon>Metazoa</taxon>
        <taxon>Ecdysozoa</taxon>
        <taxon>Nematoda</taxon>
        <taxon>Chromadorea</taxon>
        <taxon>Rhabditida</taxon>
        <taxon>Rhabditina</taxon>
        <taxon>Diplogasteromorpha</taxon>
        <taxon>Diplogasteroidea</taxon>
        <taxon>Neodiplogasteridae</taxon>
        <taxon>Pristionchus</taxon>
    </lineage>
</organism>
<evidence type="ECO:0000256" key="1">
    <source>
        <dbReference type="SAM" id="MobiDB-lite"/>
    </source>
</evidence>
<feature type="compositionally biased region" description="Basic and acidic residues" evidence="1">
    <location>
        <begin position="816"/>
        <end position="830"/>
    </location>
</feature>
<dbReference type="PROSITE" id="PS00028">
    <property type="entry name" value="ZINC_FINGER_C2H2_1"/>
    <property type="match status" value="1"/>
</dbReference>
<dbReference type="EnsemblMetazoa" id="PPA28698.1">
    <property type="protein sequence ID" value="PPA28698.1"/>
    <property type="gene ID" value="WBGene00118252"/>
</dbReference>
<feature type="compositionally biased region" description="Low complexity" evidence="1">
    <location>
        <begin position="634"/>
        <end position="645"/>
    </location>
</feature>
<feature type="compositionally biased region" description="Basic and acidic residues" evidence="1">
    <location>
        <begin position="435"/>
        <end position="444"/>
    </location>
</feature>
<feature type="region of interest" description="Disordered" evidence="1">
    <location>
        <begin position="1537"/>
        <end position="1577"/>
    </location>
</feature>
<name>A0A2A6D085_PRIPA</name>
<keyword evidence="3" id="KW-1185">Reference proteome</keyword>
<feature type="region of interest" description="Disordered" evidence="1">
    <location>
        <begin position="1595"/>
        <end position="1616"/>
    </location>
</feature>
<feature type="compositionally biased region" description="Low complexity" evidence="1">
    <location>
        <begin position="831"/>
        <end position="844"/>
    </location>
</feature>
<feature type="compositionally biased region" description="Low complexity" evidence="1">
    <location>
        <begin position="697"/>
        <end position="710"/>
    </location>
</feature>
<feature type="compositionally biased region" description="Basic and acidic residues" evidence="1">
    <location>
        <begin position="11"/>
        <end position="27"/>
    </location>
</feature>
<feature type="compositionally biased region" description="Basic and acidic residues" evidence="1">
    <location>
        <begin position="470"/>
        <end position="486"/>
    </location>
</feature>
<reference evidence="2" key="2">
    <citation type="submission" date="2022-06" db="UniProtKB">
        <authorList>
            <consortium name="EnsemblMetazoa"/>
        </authorList>
    </citation>
    <scope>IDENTIFICATION</scope>
    <source>
        <strain evidence="2">PS312</strain>
    </source>
</reference>
<dbReference type="Proteomes" id="UP000005239">
    <property type="component" value="Unassembled WGS sequence"/>
</dbReference>
<gene>
    <name evidence="2" type="primary">WBGene00118252</name>
</gene>
<feature type="compositionally biased region" description="Basic residues" evidence="1">
    <location>
        <begin position="655"/>
        <end position="664"/>
    </location>
</feature>
<reference evidence="3" key="1">
    <citation type="journal article" date="2008" name="Nat. Genet.">
        <title>The Pristionchus pacificus genome provides a unique perspective on nematode lifestyle and parasitism.</title>
        <authorList>
            <person name="Dieterich C."/>
            <person name="Clifton S.W."/>
            <person name="Schuster L.N."/>
            <person name="Chinwalla A."/>
            <person name="Delehaunty K."/>
            <person name="Dinkelacker I."/>
            <person name="Fulton L."/>
            <person name="Fulton R."/>
            <person name="Godfrey J."/>
            <person name="Minx P."/>
            <person name="Mitreva M."/>
            <person name="Roeseler W."/>
            <person name="Tian H."/>
            <person name="Witte H."/>
            <person name="Yang S.P."/>
            <person name="Wilson R.K."/>
            <person name="Sommer R.J."/>
        </authorList>
    </citation>
    <scope>NUCLEOTIDE SEQUENCE [LARGE SCALE GENOMIC DNA]</scope>
    <source>
        <strain evidence="3">PS312</strain>
    </source>
</reference>
<feature type="compositionally biased region" description="Pro residues" evidence="1">
    <location>
        <begin position="734"/>
        <end position="750"/>
    </location>
</feature>
<feature type="compositionally biased region" description="Polar residues" evidence="1">
    <location>
        <begin position="579"/>
        <end position="589"/>
    </location>
</feature>
<feature type="compositionally biased region" description="Polar residues" evidence="1">
    <location>
        <begin position="422"/>
        <end position="434"/>
    </location>
</feature>
<feature type="region of interest" description="Disordered" evidence="1">
    <location>
        <begin position="548"/>
        <end position="956"/>
    </location>
</feature>
<feature type="compositionally biased region" description="Basic and acidic residues" evidence="1">
    <location>
        <begin position="590"/>
        <end position="604"/>
    </location>
</feature>
<feature type="compositionally biased region" description="Basic and acidic residues" evidence="1">
    <location>
        <begin position="930"/>
        <end position="939"/>
    </location>
</feature>
<feature type="compositionally biased region" description="Acidic residues" evidence="1">
    <location>
        <begin position="855"/>
        <end position="864"/>
    </location>
</feature>